<dbReference type="InterPro" id="IPR015655">
    <property type="entry name" value="PP2C"/>
</dbReference>
<keyword evidence="2" id="KW-1133">Transmembrane helix</keyword>
<dbReference type="CDD" id="cd00143">
    <property type="entry name" value="PP2Cc"/>
    <property type="match status" value="1"/>
</dbReference>
<feature type="region of interest" description="Disordered" evidence="1">
    <location>
        <begin position="432"/>
        <end position="451"/>
    </location>
</feature>
<evidence type="ECO:0000313" key="5">
    <source>
        <dbReference type="Proteomes" id="UP000317093"/>
    </source>
</evidence>
<feature type="transmembrane region" description="Helical" evidence="2">
    <location>
        <begin position="309"/>
        <end position="331"/>
    </location>
</feature>
<dbReference type="RefSeq" id="WP_419192872.1">
    <property type="nucleotide sequence ID" value="NZ_CP036279.1"/>
</dbReference>
<dbReference type="SMART" id="SM00332">
    <property type="entry name" value="PP2Cc"/>
    <property type="match status" value="1"/>
</dbReference>
<protein>
    <submittedName>
        <fullName evidence="4">Serine/threonine phosphatase stp</fullName>
        <ecNumber evidence="4">3.1.3.16</ecNumber>
    </submittedName>
</protein>
<dbReference type="SUPFAM" id="SSF81606">
    <property type="entry name" value="PP2C-like"/>
    <property type="match status" value="1"/>
</dbReference>
<keyword evidence="2" id="KW-0472">Membrane</keyword>
<dbReference type="KEGG" id="knv:Pan216_47750"/>
<feature type="domain" description="PPM-type phosphatase" evidence="3">
    <location>
        <begin position="20"/>
        <end position="263"/>
    </location>
</feature>
<evidence type="ECO:0000256" key="2">
    <source>
        <dbReference type="SAM" id="Phobius"/>
    </source>
</evidence>
<gene>
    <name evidence="4" type="primary">stp_4</name>
    <name evidence="4" type="ORF">Pan216_47750</name>
</gene>
<accession>A0A518BA87</accession>
<dbReference type="Gene3D" id="3.60.40.10">
    <property type="entry name" value="PPM-type phosphatase domain"/>
    <property type="match status" value="1"/>
</dbReference>
<evidence type="ECO:0000313" key="4">
    <source>
        <dbReference type="EMBL" id="QDU63894.1"/>
    </source>
</evidence>
<organism evidence="4 5">
    <name type="scientific">Kolteria novifilia</name>
    <dbReference type="NCBI Taxonomy" id="2527975"/>
    <lineage>
        <taxon>Bacteria</taxon>
        <taxon>Pseudomonadati</taxon>
        <taxon>Planctomycetota</taxon>
        <taxon>Planctomycetia</taxon>
        <taxon>Kolteriales</taxon>
        <taxon>Kolteriaceae</taxon>
        <taxon>Kolteria</taxon>
    </lineage>
</organism>
<evidence type="ECO:0000256" key="1">
    <source>
        <dbReference type="SAM" id="MobiDB-lite"/>
    </source>
</evidence>
<keyword evidence="5" id="KW-1185">Reference proteome</keyword>
<feature type="transmembrane region" description="Helical" evidence="2">
    <location>
        <begin position="282"/>
        <end position="303"/>
    </location>
</feature>
<dbReference type="PROSITE" id="PS51746">
    <property type="entry name" value="PPM_2"/>
    <property type="match status" value="1"/>
</dbReference>
<dbReference type="AlphaFoldDB" id="A0A518BA87"/>
<dbReference type="SMART" id="SM00331">
    <property type="entry name" value="PP2C_SIG"/>
    <property type="match status" value="1"/>
</dbReference>
<keyword evidence="4" id="KW-0378">Hydrolase</keyword>
<name>A0A518BA87_9BACT</name>
<dbReference type="EMBL" id="CP036279">
    <property type="protein sequence ID" value="QDU63894.1"/>
    <property type="molecule type" value="Genomic_DNA"/>
</dbReference>
<dbReference type="InterPro" id="IPR036457">
    <property type="entry name" value="PPM-type-like_dom_sf"/>
</dbReference>
<sequence length="451" mass="49979">MSTKQREVAPHAPLRRARSKISHWCLTDVGVRRSHNQDSFGVTLAPNEESWLSRGHLYVVADGMGAHAVGELASKMAADVLQHAYTKSRIGSPKEALKASIEEANRSIREKARQNPDFKGMGTTITALVLLPEGAIIGHVGDSRCYRVRAGKMEQITQDHSVHWETARKRGVDPDEVKDVPKNVLSRSLGNEDDIQVDVDGPYEVANGDRFLICSDGLSGHLTDVELGAINAELPPGEAAPLMIEMSNMRGGVDNITLILVEIGEAAVTPPPKRSLIFWRGWGGPALTVLLGIISFPIAYLLHDLAIGGALYVGLAGVILFVAGMSWLLAVSEKKEKKEDKEVELPPPIHRVTNSTVDDALTSHLHDTVNRISRKVRESQWPTEWDAFEEHCQRADESYRSGDLHEAFREYCRSLAVLGRAVKQHRHKQEVFDPNWETKRRPSPVKQDGHR</sequence>
<dbReference type="InterPro" id="IPR001932">
    <property type="entry name" value="PPM-type_phosphatase-like_dom"/>
</dbReference>
<dbReference type="Pfam" id="PF13672">
    <property type="entry name" value="PP2C_2"/>
    <property type="match status" value="1"/>
</dbReference>
<dbReference type="GO" id="GO:0004722">
    <property type="term" value="F:protein serine/threonine phosphatase activity"/>
    <property type="evidence" value="ECO:0007669"/>
    <property type="project" value="UniProtKB-EC"/>
</dbReference>
<evidence type="ECO:0000259" key="3">
    <source>
        <dbReference type="PROSITE" id="PS51746"/>
    </source>
</evidence>
<dbReference type="PANTHER" id="PTHR47992">
    <property type="entry name" value="PROTEIN PHOSPHATASE"/>
    <property type="match status" value="1"/>
</dbReference>
<dbReference type="Proteomes" id="UP000317093">
    <property type="component" value="Chromosome"/>
</dbReference>
<keyword evidence="2" id="KW-0812">Transmembrane</keyword>
<reference evidence="4 5" key="1">
    <citation type="submission" date="2019-02" db="EMBL/GenBank/DDBJ databases">
        <title>Deep-cultivation of Planctomycetes and their phenomic and genomic characterization uncovers novel biology.</title>
        <authorList>
            <person name="Wiegand S."/>
            <person name="Jogler M."/>
            <person name="Boedeker C."/>
            <person name="Pinto D."/>
            <person name="Vollmers J."/>
            <person name="Rivas-Marin E."/>
            <person name="Kohn T."/>
            <person name="Peeters S.H."/>
            <person name="Heuer A."/>
            <person name="Rast P."/>
            <person name="Oberbeckmann S."/>
            <person name="Bunk B."/>
            <person name="Jeske O."/>
            <person name="Meyerdierks A."/>
            <person name="Storesund J.E."/>
            <person name="Kallscheuer N."/>
            <person name="Luecker S."/>
            <person name="Lage O.M."/>
            <person name="Pohl T."/>
            <person name="Merkel B.J."/>
            <person name="Hornburger P."/>
            <person name="Mueller R.-W."/>
            <person name="Bruemmer F."/>
            <person name="Labrenz M."/>
            <person name="Spormann A.M."/>
            <person name="Op den Camp H."/>
            <person name="Overmann J."/>
            <person name="Amann R."/>
            <person name="Jetten M.S.M."/>
            <person name="Mascher T."/>
            <person name="Medema M.H."/>
            <person name="Devos D.P."/>
            <person name="Kaster A.-K."/>
            <person name="Ovreas L."/>
            <person name="Rohde M."/>
            <person name="Galperin M.Y."/>
            <person name="Jogler C."/>
        </authorList>
    </citation>
    <scope>NUCLEOTIDE SEQUENCE [LARGE SCALE GENOMIC DNA]</scope>
    <source>
        <strain evidence="4 5">Pan216</strain>
    </source>
</reference>
<dbReference type="EC" id="3.1.3.16" evidence="4"/>
<proteinExistence type="predicted"/>